<evidence type="ECO:0000313" key="3">
    <source>
        <dbReference type="Proteomes" id="UP000037020"/>
    </source>
</evidence>
<dbReference type="EMBL" id="LGUT01000541">
    <property type="protein sequence ID" value="KOG90819.1"/>
    <property type="molecule type" value="Genomic_DNA"/>
</dbReference>
<dbReference type="InterPro" id="IPR045864">
    <property type="entry name" value="aa-tRNA-synth_II/BPL/LPL"/>
</dbReference>
<keyword evidence="3" id="KW-1185">Reference proteome</keyword>
<gene>
    <name evidence="2" type="ORF">ADK38_06605</name>
</gene>
<dbReference type="Pfam" id="PF00587">
    <property type="entry name" value="tRNA-synt_2b"/>
    <property type="match status" value="1"/>
</dbReference>
<name>A0ABR5JBQ1_9ACTN</name>
<reference evidence="2 3" key="1">
    <citation type="submission" date="2015-07" db="EMBL/GenBank/DDBJ databases">
        <authorList>
            <person name="Ju K.-S."/>
            <person name="Doroghazi J.R."/>
            <person name="Metcalf W.W."/>
        </authorList>
    </citation>
    <scope>NUCLEOTIDE SEQUENCE [LARGE SCALE GENOMIC DNA]</scope>
    <source>
        <strain evidence="2 3">NRRL B-3589</strain>
    </source>
</reference>
<evidence type="ECO:0000259" key="1">
    <source>
        <dbReference type="Pfam" id="PF00587"/>
    </source>
</evidence>
<dbReference type="Gene3D" id="3.30.930.10">
    <property type="entry name" value="Bira Bifunctional Protein, Domain 2"/>
    <property type="match status" value="1"/>
</dbReference>
<sequence>MPSTAPTRRPAPGLAALGPEATQLLNLLDETFRGWGERRGALPLTMPPLLPVADLAALDFYENFPQLAVVASTLDVADPAGRAAEARTGSYAPDSLRPAALALPSAACYGVFLHHAGQSVDGARTVTVLGRCYRNEDRYEGLRRLLGFHMREIVALGTYEHTQRHLAVYERQVRDFAEAAGLPVEKEVASDPFYDKGGSRAVLQQLAPVKHEFVYAETAIASVNVHRNFFGERCDIRIEETAEPVFTSCVAFGLERWIFALEHRYDGDWDKAFSAVEDACAAVT</sequence>
<dbReference type="Proteomes" id="UP000037020">
    <property type="component" value="Unassembled WGS sequence"/>
</dbReference>
<comment type="caution">
    <text evidence="2">The sequence shown here is derived from an EMBL/GenBank/DDBJ whole genome shotgun (WGS) entry which is preliminary data.</text>
</comment>
<proteinExistence type="predicted"/>
<feature type="domain" description="Aminoacyl-tRNA synthetase class II (G/ P/ S/T)" evidence="1">
    <location>
        <begin position="127"/>
        <end position="261"/>
    </location>
</feature>
<protein>
    <submittedName>
        <fullName evidence="2">Seryl-tRNA synthetase</fullName>
    </submittedName>
</protein>
<dbReference type="SUPFAM" id="SSF55681">
    <property type="entry name" value="Class II aaRS and biotin synthetases"/>
    <property type="match status" value="1"/>
</dbReference>
<evidence type="ECO:0000313" key="2">
    <source>
        <dbReference type="EMBL" id="KOG90819.1"/>
    </source>
</evidence>
<dbReference type="InterPro" id="IPR002314">
    <property type="entry name" value="aa-tRNA-synt_IIb"/>
</dbReference>
<dbReference type="RefSeq" id="WP_030892141.1">
    <property type="nucleotide sequence ID" value="NZ_JBIRHZ010000003.1"/>
</dbReference>
<organism evidence="2 3">
    <name type="scientific">Streptomyces varsoviensis</name>
    <dbReference type="NCBI Taxonomy" id="67373"/>
    <lineage>
        <taxon>Bacteria</taxon>
        <taxon>Bacillati</taxon>
        <taxon>Actinomycetota</taxon>
        <taxon>Actinomycetes</taxon>
        <taxon>Kitasatosporales</taxon>
        <taxon>Streptomycetaceae</taxon>
        <taxon>Streptomyces</taxon>
    </lineage>
</organism>
<accession>A0ABR5JBQ1</accession>